<dbReference type="Proteomes" id="UP001159427">
    <property type="component" value="Unassembled WGS sequence"/>
</dbReference>
<sequence length="101" mass="11552">MIKRSCTTQNNSVDDDIMVGTLLESNFKNLRSIPLMNESRNLFPEHEPVSNHDSWTALDHCISWGRAPHSCNPHKRCCMNDAFFCTCVKYTLSSIKTICDE</sequence>
<keyword evidence="2" id="KW-1185">Reference proteome</keyword>
<comment type="caution">
    <text evidence="1">The sequence shown here is derived from an EMBL/GenBank/DDBJ whole genome shotgun (WGS) entry which is preliminary data.</text>
</comment>
<evidence type="ECO:0000313" key="1">
    <source>
        <dbReference type="EMBL" id="CAH3030350.1"/>
    </source>
</evidence>
<protein>
    <submittedName>
        <fullName evidence="1">Uncharacterized protein</fullName>
    </submittedName>
</protein>
<gene>
    <name evidence="1" type="ORF">PEVE_00037804</name>
</gene>
<dbReference type="EMBL" id="CALNXI010000628">
    <property type="protein sequence ID" value="CAH3030350.1"/>
    <property type="molecule type" value="Genomic_DNA"/>
</dbReference>
<accession>A0ABN8MN83</accession>
<reference evidence="1 2" key="1">
    <citation type="submission" date="2022-05" db="EMBL/GenBank/DDBJ databases">
        <authorList>
            <consortium name="Genoscope - CEA"/>
            <person name="William W."/>
        </authorList>
    </citation>
    <scope>NUCLEOTIDE SEQUENCE [LARGE SCALE GENOMIC DNA]</scope>
</reference>
<organism evidence="1 2">
    <name type="scientific">Porites evermanni</name>
    <dbReference type="NCBI Taxonomy" id="104178"/>
    <lineage>
        <taxon>Eukaryota</taxon>
        <taxon>Metazoa</taxon>
        <taxon>Cnidaria</taxon>
        <taxon>Anthozoa</taxon>
        <taxon>Hexacorallia</taxon>
        <taxon>Scleractinia</taxon>
        <taxon>Fungiina</taxon>
        <taxon>Poritidae</taxon>
        <taxon>Porites</taxon>
    </lineage>
</organism>
<name>A0ABN8MN83_9CNID</name>
<proteinExistence type="predicted"/>
<evidence type="ECO:0000313" key="2">
    <source>
        <dbReference type="Proteomes" id="UP001159427"/>
    </source>
</evidence>